<protein>
    <submittedName>
        <fullName evidence="2">Uncharacterized protein</fullName>
    </submittedName>
</protein>
<dbReference type="EMBL" id="CP056070">
    <property type="protein sequence ID" value="UKK01420.2"/>
    <property type="molecule type" value="Genomic_DNA"/>
</dbReference>
<dbReference type="AlphaFoldDB" id="A0A976MDH3"/>
<gene>
    <name evidence="2" type="ORF">MACK_002234</name>
</gene>
<proteinExistence type="predicted"/>
<evidence type="ECO:0000313" key="2">
    <source>
        <dbReference type="EMBL" id="UKK01420.2"/>
    </source>
</evidence>
<keyword evidence="1" id="KW-0472">Membrane</keyword>
<evidence type="ECO:0000256" key="1">
    <source>
        <dbReference type="SAM" id="Phobius"/>
    </source>
</evidence>
<name>A0A976MDH3_THEOR</name>
<keyword evidence="1" id="KW-1133">Transmembrane helix</keyword>
<keyword evidence="1" id="KW-0812">Transmembrane</keyword>
<feature type="transmembrane region" description="Helical" evidence="1">
    <location>
        <begin position="507"/>
        <end position="531"/>
    </location>
</feature>
<sequence length="539" mass="62236">MGGGYSDLNVFLLCKKNEIKNAKYKVTSTKKNFEGCSSFVVFTHTITFTPPESGLYYNIILYEGSSDNNKGEYVFGYYYPSNKNEVIEHVSSYYSVLSPNVPLVVSFKRPGNTYNCYFSRLKEARWDRAYNISEYSIKTDLSKDLLDKEFKKRSRNRKIQFTINSDNNEVMGDTQDIGESKKMFRFIFIPKGDKSVLGLNCLFEIDNKVPKSSNKNNGKIQIDPYYLSTVNGLFFDGIMVYFARENGIDNNKKDYKGTALLIEFYDSTKDKISFQRNDKKGAMWSQVNVDCNEDKKLIERLNGIDMNVKKDLSVTVILDRKSDYLGAKVTTEGFNKACKKYCHKLDETNNPVFIFARQKKQLGNFDNNFKTNIVEVYYLKVKNVEDEEPFVIVFSSSEERTPKPKKAYHFADKYGFVGWVEFRFEFNRVDEGPGKDIEIDLVKKLEEKLKKIDDSGSCIDNFGLLRWYAYRILMDKEPTEQEIKKEKAKERPKTIEPKTEKPLPIKWIIGGSVGGGVFVISSAALYGVYWYNTTIKLLT</sequence>
<organism evidence="2 3">
    <name type="scientific">Theileria orientalis</name>
    <dbReference type="NCBI Taxonomy" id="68886"/>
    <lineage>
        <taxon>Eukaryota</taxon>
        <taxon>Sar</taxon>
        <taxon>Alveolata</taxon>
        <taxon>Apicomplexa</taxon>
        <taxon>Aconoidasida</taxon>
        <taxon>Piroplasmida</taxon>
        <taxon>Theileriidae</taxon>
        <taxon>Theileria</taxon>
    </lineage>
</organism>
<reference evidence="2" key="1">
    <citation type="submission" date="2022-07" db="EMBL/GenBank/DDBJ databases">
        <title>Evaluation of T. orientalis genome assembly methods using nanopore sequencing and analysis of variation between genomes.</title>
        <authorList>
            <person name="Yam J."/>
            <person name="Micallef M.L."/>
            <person name="Liu M."/>
            <person name="Djordjevic S.P."/>
            <person name="Bogema D.R."/>
            <person name="Jenkins C."/>
        </authorList>
    </citation>
    <scope>NUCLEOTIDE SEQUENCE</scope>
    <source>
        <strain evidence="2">Goon Nure</strain>
    </source>
</reference>
<dbReference type="Proteomes" id="UP000244811">
    <property type="component" value="Chromosome 3"/>
</dbReference>
<accession>A0A976MDH3</accession>
<evidence type="ECO:0000313" key="3">
    <source>
        <dbReference type="Proteomes" id="UP000244811"/>
    </source>
</evidence>